<dbReference type="InterPro" id="IPR007272">
    <property type="entry name" value="Sulf_transp_TsuA/YedE"/>
</dbReference>
<feature type="transmembrane region" description="Helical" evidence="1">
    <location>
        <begin position="308"/>
        <end position="328"/>
    </location>
</feature>
<keyword evidence="3" id="KW-1185">Reference proteome</keyword>
<protein>
    <submittedName>
        <fullName evidence="2">Uncharacterized protein</fullName>
    </submittedName>
</protein>
<keyword evidence="1" id="KW-0812">Transmembrane</keyword>
<proteinExistence type="predicted"/>
<dbReference type="eggNOG" id="COG2391">
    <property type="taxonomic scope" value="Bacteria"/>
</dbReference>
<feature type="transmembrane region" description="Helical" evidence="1">
    <location>
        <begin position="229"/>
        <end position="249"/>
    </location>
</feature>
<dbReference type="InterPro" id="IPR026366">
    <property type="entry name" value="Seleno_YedE"/>
</dbReference>
<accession>R4KP30</accession>
<keyword evidence="1" id="KW-1133">Transmembrane helix</keyword>
<dbReference type="HOGENOM" id="CLU_064908_0_0_9"/>
<evidence type="ECO:0000313" key="3">
    <source>
        <dbReference type="Proteomes" id="UP000013520"/>
    </source>
</evidence>
<sequence length="405" mass="42577">MVPPRATNPLAYLCPRWKSGSIPTFPLHKSSGRWLHAKEKLIGGGNWGSYWSIVTGGVIGLLAVLLVKYGNLANMGYCIACFLRDISGGLGFHRAAPVQYIRPEILGMVIGAFGAALLTKEYRSVGGSSPFLRFFLAFVGMIGMLIFLGCPVRAVLRLAGGDLNAIVGIVGLVAGIGMGIYFLNRGFSLGRANVQHNLNGQVFPLVTLAITLLVLFGTQVFFVSQEGPGSMHAPVLLALGAGIIVGILAQRSRFCMIGGIRDFILFKDMHLLIGFLAMLIIAFAGNLFTGMFNPGFAGQTVAHNDGVWNFLGIALAATAVTLLGGCPLRQLIAASEGNTDCVITILGLIAGAAFAHNFGLATSPNGVPVAGQWAVVFSLILVLGLGYLGSKQFSISGGVNIEHNS</sequence>
<dbReference type="NCBIfam" id="TIGR04112">
    <property type="entry name" value="seleno_YedE"/>
    <property type="match status" value="1"/>
</dbReference>
<organism evidence="2 3">
    <name type="scientific">Desulfoscipio gibsoniae DSM 7213</name>
    <dbReference type="NCBI Taxonomy" id="767817"/>
    <lineage>
        <taxon>Bacteria</taxon>
        <taxon>Bacillati</taxon>
        <taxon>Bacillota</taxon>
        <taxon>Clostridia</taxon>
        <taxon>Eubacteriales</taxon>
        <taxon>Desulfallaceae</taxon>
        <taxon>Desulfoscipio</taxon>
    </lineage>
</organism>
<dbReference type="AlphaFoldDB" id="R4KP30"/>
<reference evidence="2 3" key="1">
    <citation type="submission" date="2012-01" db="EMBL/GenBank/DDBJ databases">
        <title>Complete sequence of Desulfotomaculum gibsoniae DSM 7213.</title>
        <authorList>
            <consortium name="US DOE Joint Genome Institute"/>
            <person name="Lucas S."/>
            <person name="Han J."/>
            <person name="Lapidus A."/>
            <person name="Cheng J.-F."/>
            <person name="Goodwin L."/>
            <person name="Pitluck S."/>
            <person name="Peters L."/>
            <person name="Ovchinnikova G."/>
            <person name="Teshima H."/>
            <person name="Detter J.C."/>
            <person name="Han C."/>
            <person name="Tapia R."/>
            <person name="Land M."/>
            <person name="Hauser L."/>
            <person name="Kyrpides N."/>
            <person name="Ivanova N."/>
            <person name="Pagani I."/>
            <person name="Parshina S."/>
            <person name="Plugge C."/>
            <person name="Muyzer G."/>
            <person name="Kuever J."/>
            <person name="Ivanova A."/>
            <person name="Nazina T."/>
            <person name="Klenk H.-P."/>
            <person name="Brambilla E."/>
            <person name="Spring S."/>
            <person name="Stams A.F."/>
            <person name="Woyke T."/>
        </authorList>
    </citation>
    <scope>NUCLEOTIDE SEQUENCE [LARGE SCALE GENOMIC DNA]</scope>
    <source>
        <strain evidence="2 3">DSM 7213</strain>
    </source>
</reference>
<feature type="transmembrane region" description="Helical" evidence="1">
    <location>
        <begin position="203"/>
        <end position="223"/>
    </location>
</feature>
<dbReference type="STRING" id="767817.Desgi_2936"/>
<dbReference type="Proteomes" id="UP000013520">
    <property type="component" value="Chromosome"/>
</dbReference>
<feature type="transmembrane region" description="Helical" evidence="1">
    <location>
        <begin position="370"/>
        <end position="388"/>
    </location>
</feature>
<gene>
    <name evidence="2" type="ORF">Desgi_2936</name>
</gene>
<name>R4KP30_9FIRM</name>
<dbReference type="EMBL" id="CP003273">
    <property type="protein sequence ID" value="AGL02325.1"/>
    <property type="molecule type" value="Genomic_DNA"/>
</dbReference>
<dbReference type="KEGG" id="dgi:Desgi_2936"/>
<evidence type="ECO:0000313" key="2">
    <source>
        <dbReference type="EMBL" id="AGL02325.1"/>
    </source>
</evidence>
<feature type="transmembrane region" description="Helical" evidence="1">
    <location>
        <begin position="166"/>
        <end position="183"/>
    </location>
</feature>
<feature type="transmembrane region" description="Helical" evidence="1">
    <location>
        <begin position="131"/>
        <end position="154"/>
    </location>
</feature>
<keyword evidence="1" id="KW-0472">Membrane</keyword>
<feature type="transmembrane region" description="Helical" evidence="1">
    <location>
        <begin position="269"/>
        <end position="288"/>
    </location>
</feature>
<evidence type="ECO:0000256" key="1">
    <source>
        <dbReference type="SAM" id="Phobius"/>
    </source>
</evidence>
<dbReference type="Pfam" id="PF04143">
    <property type="entry name" value="Sulf_transp"/>
    <property type="match status" value="1"/>
</dbReference>
<feature type="transmembrane region" description="Helical" evidence="1">
    <location>
        <begin position="48"/>
        <end position="67"/>
    </location>
</feature>
<feature type="transmembrane region" description="Helical" evidence="1">
    <location>
        <begin position="340"/>
        <end position="358"/>
    </location>
</feature>